<name>A0A7R9Q705_9ACAR</name>
<dbReference type="CDD" id="cd00096">
    <property type="entry name" value="Ig"/>
    <property type="match status" value="1"/>
</dbReference>
<dbReference type="InterPro" id="IPR013783">
    <property type="entry name" value="Ig-like_fold"/>
</dbReference>
<organism evidence="5">
    <name type="scientific">Medioppia subpectinata</name>
    <dbReference type="NCBI Taxonomy" id="1979941"/>
    <lineage>
        <taxon>Eukaryota</taxon>
        <taxon>Metazoa</taxon>
        <taxon>Ecdysozoa</taxon>
        <taxon>Arthropoda</taxon>
        <taxon>Chelicerata</taxon>
        <taxon>Arachnida</taxon>
        <taxon>Acari</taxon>
        <taxon>Acariformes</taxon>
        <taxon>Sarcoptiformes</taxon>
        <taxon>Oribatida</taxon>
        <taxon>Brachypylina</taxon>
        <taxon>Oppioidea</taxon>
        <taxon>Oppiidae</taxon>
        <taxon>Medioppia</taxon>
    </lineage>
</organism>
<evidence type="ECO:0000313" key="6">
    <source>
        <dbReference type="Proteomes" id="UP000759131"/>
    </source>
</evidence>
<evidence type="ECO:0000313" key="5">
    <source>
        <dbReference type="EMBL" id="CAD7633392.1"/>
    </source>
</evidence>
<proteinExistence type="predicted"/>
<dbReference type="Pfam" id="PF00047">
    <property type="entry name" value="ig"/>
    <property type="match status" value="1"/>
</dbReference>
<dbReference type="OrthoDB" id="6430706at2759"/>
<evidence type="ECO:0000256" key="1">
    <source>
        <dbReference type="ARBA" id="ARBA00004167"/>
    </source>
</evidence>
<dbReference type="SMART" id="SM00409">
    <property type="entry name" value="IG"/>
    <property type="match status" value="4"/>
</dbReference>
<dbReference type="SUPFAM" id="SSF48726">
    <property type="entry name" value="Immunoglobulin"/>
    <property type="match status" value="5"/>
</dbReference>
<dbReference type="InterPro" id="IPR013162">
    <property type="entry name" value="CD80_C2-set"/>
</dbReference>
<dbReference type="EMBL" id="CAJPIZ010012660">
    <property type="protein sequence ID" value="CAG2113822.1"/>
    <property type="molecule type" value="Genomic_DNA"/>
</dbReference>
<gene>
    <name evidence="5" type="ORF">OSB1V03_LOCUS13789</name>
</gene>
<feature type="domain" description="Ig-like" evidence="4">
    <location>
        <begin position="128"/>
        <end position="222"/>
    </location>
</feature>
<feature type="non-terminal residue" evidence="5">
    <location>
        <position position="1"/>
    </location>
</feature>
<keyword evidence="3" id="KW-1015">Disulfide bond</keyword>
<dbReference type="PANTHER" id="PTHR23278:SF19">
    <property type="entry name" value="OBSCURIN"/>
    <property type="match status" value="1"/>
</dbReference>
<dbReference type="AlphaFoldDB" id="A0A7R9Q705"/>
<accession>A0A7R9Q705</accession>
<feature type="domain" description="Ig-like" evidence="4">
    <location>
        <begin position="29"/>
        <end position="108"/>
    </location>
</feature>
<dbReference type="InterPro" id="IPR013151">
    <property type="entry name" value="Immunoglobulin_dom"/>
</dbReference>
<dbReference type="GO" id="GO:0016020">
    <property type="term" value="C:membrane"/>
    <property type="evidence" value="ECO:0007669"/>
    <property type="project" value="UniProtKB-SubCell"/>
</dbReference>
<dbReference type="PROSITE" id="PS50835">
    <property type="entry name" value="IG_LIKE"/>
    <property type="match status" value="4"/>
</dbReference>
<evidence type="ECO:0000259" key="4">
    <source>
        <dbReference type="PROSITE" id="PS50835"/>
    </source>
</evidence>
<reference evidence="5" key="1">
    <citation type="submission" date="2020-11" db="EMBL/GenBank/DDBJ databases">
        <authorList>
            <person name="Tran Van P."/>
        </authorList>
    </citation>
    <scope>NUCLEOTIDE SEQUENCE</scope>
</reference>
<comment type="subcellular location">
    <subcellularLocation>
        <location evidence="1">Membrane</location>
        <topology evidence="1">Single-pass membrane protein</topology>
    </subcellularLocation>
</comment>
<dbReference type="InterPro" id="IPR036179">
    <property type="entry name" value="Ig-like_dom_sf"/>
</dbReference>
<dbReference type="Proteomes" id="UP000759131">
    <property type="component" value="Unassembled WGS sequence"/>
</dbReference>
<dbReference type="Pfam" id="PF08205">
    <property type="entry name" value="C2-set_2"/>
    <property type="match status" value="2"/>
</dbReference>
<dbReference type="InterPro" id="IPR007110">
    <property type="entry name" value="Ig-like_dom"/>
</dbReference>
<dbReference type="PANTHER" id="PTHR23278">
    <property type="entry name" value="SIDESTEP PROTEIN"/>
    <property type="match status" value="1"/>
</dbReference>
<feature type="domain" description="Ig-like" evidence="4">
    <location>
        <begin position="390"/>
        <end position="469"/>
    </location>
</feature>
<dbReference type="InterPro" id="IPR003598">
    <property type="entry name" value="Ig_sub2"/>
</dbReference>
<keyword evidence="6" id="KW-1185">Reference proteome</keyword>
<dbReference type="EMBL" id="OC867235">
    <property type="protein sequence ID" value="CAD7633392.1"/>
    <property type="molecule type" value="Genomic_DNA"/>
</dbReference>
<protein>
    <recommendedName>
        <fullName evidence="4">Ig-like domain-containing protein</fullName>
    </recommendedName>
</protein>
<feature type="domain" description="Ig-like" evidence="4">
    <location>
        <begin position="284"/>
        <end position="383"/>
    </location>
</feature>
<evidence type="ECO:0000256" key="2">
    <source>
        <dbReference type="ARBA" id="ARBA00023136"/>
    </source>
</evidence>
<dbReference type="InterPro" id="IPR003599">
    <property type="entry name" value="Ig_sub"/>
</dbReference>
<dbReference type="SMART" id="SM00408">
    <property type="entry name" value="IGc2"/>
    <property type="match status" value="5"/>
</dbReference>
<sequence length="517" mass="56148">MTVLTCQASNTNLTVPASQTIAIDLNLKPKEVRILTPVYNMSAGERLELVCQSSGSRPPAKIQWWKGGALMEHIGESTSDDGSVTTNFLAFVPSVDDNGKALSCSATNPTFPAFKLEDGWKINVLYAPLLSLILGASIQHQEILEGSDVYFECNIQANPAISELVWLFNDQPLNSESSPGVQVRNNSLLIRSVSKVHRGKFQCQAANAEGRGESEVANPAISELVWLFNDQPLNSESSPGVQVRNNSLLIRSVSKVHRGKFQCQAANAEGRGESEVVNLKIHLPASKVIIFDGSGNRISDIAGPFNEDSSVNLTCDSDGGNPPPVVKWWRGSTIADESYYTTPKGFIRNVIQLPRLSRDDLMTVLTCQASNTNLTVPASQTIAIDLNLKPKEVRILTPVYNMSAGERLELVCQSSGSRPPAKIQWWKGGALMEHIGESTSDDGSVTTNFLAFVPSVDDNGKALSCSATNPTFPAFKLEDGWKINVLYAPLLSLILGASIQHQEILEGSDVYFECNIQ</sequence>
<dbReference type="Pfam" id="PF13927">
    <property type="entry name" value="Ig_3"/>
    <property type="match status" value="1"/>
</dbReference>
<dbReference type="Gene3D" id="2.60.40.10">
    <property type="entry name" value="Immunoglobulins"/>
    <property type="match status" value="5"/>
</dbReference>
<keyword evidence="2" id="KW-0472">Membrane</keyword>
<evidence type="ECO:0000256" key="3">
    <source>
        <dbReference type="ARBA" id="ARBA00023157"/>
    </source>
</evidence>